<feature type="compositionally biased region" description="Basic and acidic residues" evidence="1">
    <location>
        <begin position="149"/>
        <end position="162"/>
    </location>
</feature>
<proteinExistence type="predicted"/>
<gene>
    <name evidence="3" type="ORF">PODLI_1B024487</name>
</gene>
<sequence length="162" mass="16923">MAGRGRGVLQPSRPAEESARQAGAGVRGRTEGRKEGGPAGQRAPPAASHPRGLLSARDALSPQKTGEGTEAAVTSFGPCFLPQGLRLEHHHQTGPLEFGTAMGAGLSTGAVVAIVFNCVIAFLILILFLILCKACRTPSCPDQSPSSETDDRGNEEKYLLHP</sequence>
<keyword evidence="2" id="KW-0472">Membrane</keyword>
<evidence type="ECO:0000313" key="3">
    <source>
        <dbReference type="EMBL" id="CAI5787932.1"/>
    </source>
</evidence>
<accession>A0AA35L299</accession>
<evidence type="ECO:0000256" key="1">
    <source>
        <dbReference type="SAM" id="MobiDB-lite"/>
    </source>
</evidence>
<organism evidence="3 4">
    <name type="scientific">Podarcis lilfordi</name>
    <name type="common">Lilford's wall lizard</name>
    <dbReference type="NCBI Taxonomy" id="74358"/>
    <lineage>
        <taxon>Eukaryota</taxon>
        <taxon>Metazoa</taxon>
        <taxon>Chordata</taxon>
        <taxon>Craniata</taxon>
        <taxon>Vertebrata</taxon>
        <taxon>Euteleostomi</taxon>
        <taxon>Lepidosauria</taxon>
        <taxon>Squamata</taxon>
        <taxon>Bifurcata</taxon>
        <taxon>Unidentata</taxon>
        <taxon>Episquamata</taxon>
        <taxon>Laterata</taxon>
        <taxon>Lacertibaenia</taxon>
        <taxon>Lacertidae</taxon>
        <taxon>Podarcis</taxon>
    </lineage>
</organism>
<evidence type="ECO:0000256" key="2">
    <source>
        <dbReference type="SAM" id="Phobius"/>
    </source>
</evidence>
<keyword evidence="2" id="KW-1133">Transmembrane helix</keyword>
<evidence type="ECO:0000313" key="4">
    <source>
        <dbReference type="Proteomes" id="UP001178461"/>
    </source>
</evidence>
<protein>
    <submittedName>
        <fullName evidence="3">Uncharacterized protein</fullName>
    </submittedName>
</protein>
<feature type="region of interest" description="Disordered" evidence="1">
    <location>
        <begin position="139"/>
        <end position="162"/>
    </location>
</feature>
<dbReference type="AlphaFoldDB" id="A0AA35L299"/>
<reference evidence="3" key="1">
    <citation type="submission" date="2022-12" db="EMBL/GenBank/DDBJ databases">
        <authorList>
            <person name="Alioto T."/>
            <person name="Alioto T."/>
            <person name="Gomez Garrido J."/>
        </authorList>
    </citation>
    <scope>NUCLEOTIDE SEQUENCE</scope>
</reference>
<keyword evidence="2" id="KW-0812">Transmembrane</keyword>
<dbReference type="Proteomes" id="UP001178461">
    <property type="component" value="Chromosome 11"/>
</dbReference>
<name>A0AA35L299_9SAUR</name>
<feature type="region of interest" description="Disordered" evidence="1">
    <location>
        <begin position="1"/>
        <end position="52"/>
    </location>
</feature>
<keyword evidence="4" id="KW-1185">Reference proteome</keyword>
<feature type="transmembrane region" description="Helical" evidence="2">
    <location>
        <begin position="110"/>
        <end position="131"/>
    </location>
</feature>
<dbReference type="EMBL" id="OX395136">
    <property type="protein sequence ID" value="CAI5787932.1"/>
    <property type="molecule type" value="Genomic_DNA"/>
</dbReference>